<sequence length="907" mass="105093">MRRWSLARREVEACLTMAFLRSCSSSSNSAFIQRPPHYRKVHKHGPPRNMLEEEFPNAGDASGAGVRLFDYYKTAELVNQLPTIKEKIDFVSPYERPWTRPEKTWHRPWHPALMSTRKAWALPLVPAYFDVLKYYQYLTKTRLVEASLDNYYSGLVPPTASYEKAMQDSLRAILASTRFDSEDERVSAILASLIDEAVFSVAHNVPRLGDFRVAYDVQSECFWVRSGFMFLYDVKEIGSDEVVRKVRKSSKYIGDDRRKLGELAFVSRDRLAVQLRSREPLAPLHSLESDEACHPLFPADVDVTNDVMFSPKVMNLWPDGNPLWQCPGYFVESEETHTYGRIGAKSLSLLDERCKYWDAPAEESTEMWQECAKAQAVASLFTTLCAQAHTHGFTQYTDVTRPFTSQLMLSNGVDFVFAVGQLNTLAINIECDGFDNPKTNVCHVESPIRLYDAYRDGRFYHLTAEGEKEGLNPKVLLRDLFSSKMLYNKARTRSIVCRIILLSRNHSQECEKYPYRKMRFVPDVVVSYWPIFLALNTLFFNEYLIYFVKIGFTCDWPCDGHCLSNELRIFLISDTHLLGERHGHWLDKLRREWQMYRSYRSAQHLLAPDAVFFLGDLMDEGQWGDYYTFHRYADRFDSLFGSSGNRPEVHVLAGNHDLGFHYAVSPFRVEWFQERFNRSTVDTVFIKGQPFVLLTSMAMHGDGCKFCHEAEVALRTIGEELACAKRGKCDKNVSVRFDPYRRPILLQHFPLFRVNDDECLRDKDFDHDDPNRNDPYRPTWEALSKESTELLLKTLEPRAVFNGHTHRGCMKRWTRPVNFWEYTVNSFSWRNGDRPSFLLATISEKHVLVDVCHLPHESTVLRLYIVVAVILAAWLLRSLVPVAKSLFLRTRRIRYRSPSGEKLIKSG</sequence>
<keyword evidence="5" id="KW-1133">Transmembrane helix</keyword>
<dbReference type="InterPro" id="IPR039982">
    <property type="entry name" value="Ribosomal_mL65"/>
</dbReference>
<dbReference type="PANTHER" id="PTHR13014">
    <property type="entry name" value="MITOCHONDRIAL 28S RIBOSOMAL PROTEIN S30/P52 PRO-APOTOTIC PROTEIN"/>
    <property type="match status" value="1"/>
</dbReference>
<keyword evidence="8" id="KW-1185">Reference proteome</keyword>
<dbReference type="GO" id="GO:0005762">
    <property type="term" value="C:mitochondrial large ribosomal subunit"/>
    <property type="evidence" value="ECO:0007669"/>
    <property type="project" value="TreeGrafter"/>
</dbReference>
<keyword evidence="3" id="KW-0496">Mitochondrion</keyword>
<evidence type="ECO:0000256" key="1">
    <source>
        <dbReference type="ARBA" id="ARBA00004173"/>
    </source>
</evidence>
<comment type="subcellular location">
    <subcellularLocation>
        <location evidence="1">Mitochondrion</location>
    </subcellularLocation>
</comment>
<name>A0A016TD59_9BILA</name>
<keyword evidence="5" id="KW-0472">Membrane</keyword>
<dbReference type="GO" id="GO:0006412">
    <property type="term" value="P:translation"/>
    <property type="evidence" value="ECO:0007669"/>
    <property type="project" value="InterPro"/>
</dbReference>
<dbReference type="InterPro" id="IPR010793">
    <property type="entry name" value="Ribosomal_mL37/mL65"/>
</dbReference>
<dbReference type="SUPFAM" id="SSF56300">
    <property type="entry name" value="Metallo-dependent phosphatases"/>
    <property type="match status" value="1"/>
</dbReference>
<evidence type="ECO:0000259" key="6">
    <source>
        <dbReference type="Pfam" id="PF00149"/>
    </source>
</evidence>
<evidence type="ECO:0000313" key="8">
    <source>
        <dbReference type="Proteomes" id="UP000024635"/>
    </source>
</evidence>
<proteinExistence type="predicted"/>
<evidence type="ECO:0000256" key="4">
    <source>
        <dbReference type="ARBA" id="ARBA00023274"/>
    </source>
</evidence>
<dbReference type="InterPro" id="IPR029052">
    <property type="entry name" value="Metallo-depent_PP-like"/>
</dbReference>
<dbReference type="Pfam" id="PF00149">
    <property type="entry name" value="Metallophos"/>
    <property type="match status" value="1"/>
</dbReference>
<comment type="caution">
    <text evidence="7">The sequence shown here is derived from an EMBL/GenBank/DDBJ whole genome shotgun (WGS) entry which is preliminary data.</text>
</comment>
<dbReference type="EMBL" id="JARK01001448">
    <property type="protein sequence ID" value="EYC00919.1"/>
    <property type="molecule type" value="Genomic_DNA"/>
</dbReference>
<evidence type="ECO:0000313" key="7">
    <source>
        <dbReference type="EMBL" id="EYC00919.1"/>
    </source>
</evidence>
<dbReference type="PANTHER" id="PTHR13014:SF3">
    <property type="entry name" value="LARGE RIBOSOMAL SUBUNIT PROTEIN ML65"/>
    <property type="match status" value="1"/>
</dbReference>
<evidence type="ECO:0000256" key="5">
    <source>
        <dbReference type="SAM" id="Phobius"/>
    </source>
</evidence>
<dbReference type="OrthoDB" id="7663298at2759"/>
<keyword evidence="5" id="KW-0812">Transmembrane</keyword>
<evidence type="ECO:0000256" key="2">
    <source>
        <dbReference type="ARBA" id="ARBA00022980"/>
    </source>
</evidence>
<dbReference type="Proteomes" id="UP000024635">
    <property type="component" value="Unassembled WGS sequence"/>
</dbReference>
<keyword evidence="4" id="KW-0687">Ribonucleoprotein</keyword>
<accession>A0A016TD59</accession>
<gene>
    <name evidence="7" type="primary">Acey_s0112.g336</name>
    <name evidence="7" type="synonym">Acey-mrps-30</name>
    <name evidence="7" type="ORF">Y032_0112g336</name>
</gene>
<reference evidence="8" key="1">
    <citation type="journal article" date="2015" name="Nat. Genet.">
        <title>The genome and transcriptome of the zoonotic hookworm Ancylostoma ceylanicum identify infection-specific gene families.</title>
        <authorList>
            <person name="Schwarz E.M."/>
            <person name="Hu Y."/>
            <person name="Antoshechkin I."/>
            <person name="Miller M.M."/>
            <person name="Sternberg P.W."/>
            <person name="Aroian R.V."/>
        </authorList>
    </citation>
    <scope>NUCLEOTIDE SEQUENCE</scope>
    <source>
        <strain evidence="8">HY135</strain>
    </source>
</reference>
<organism evidence="7 8">
    <name type="scientific">Ancylostoma ceylanicum</name>
    <dbReference type="NCBI Taxonomy" id="53326"/>
    <lineage>
        <taxon>Eukaryota</taxon>
        <taxon>Metazoa</taxon>
        <taxon>Ecdysozoa</taxon>
        <taxon>Nematoda</taxon>
        <taxon>Chromadorea</taxon>
        <taxon>Rhabditida</taxon>
        <taxon>Rhabditina</taxon>
        <taxon>Rhabditomorpha</taxon>
        <taxon>Strongyloidea</taxon>
        <taxon>Ancylostomatidae</taxon>
        <taxon>Ancylostomatinae</taxon>
        <taxon>Ancylostoma</taxon>
    </lineage>
</organism>
<protein>
    <recommendedName>
        <fullName evidence="6">Calcineurin-like phosphoesterase domain-containing protein</fullName>
    </recommendedName>
</protein>
<dbReference type="InterPro" id="IPR004843">
    <property type="entry name" value="Calcineurin-like_PHP"/>
</dbReference>
<dbReference type="AlphaFoldDB" id="A0A016TD59"/>
<evidence type="ECO:0000256" key="3">
    <source>
        <dbReference type="ARBA" id="ARBA00023128"/>
    </source>
</evidence>
<feature type="transmembrane region" description="Helical" evidence="5">
    <location>
        <begin position="863"/>
        <end position="887"/>
    </location>
</feature>
<dbReference type="GO" id="GO:0003735">
    <property type="term" value="F:structural constituent of ribosome"/>
    <property type="evidence" value="ECO:0007669"/>
    <property type="project" value="InterPro"/>
</dbReference>
<dbReference type="GO" id="GO:0016787">
    <property type="term" value="F:hydrolase activity"/>
    <property type="evidence" value="ECO:0007669"/>
    <property type="project" value="InterPro"/>
</dbReference>
<keyword evidence="2" id="KW-0689">Ribosomal protein</keyword>
<dbReference type="STRING" id="53326.A0A016TD59"/>
<dbReference type="Pfam" id="PF07147">
    <property type="entry name" value="PDCD9"/>
    <property type="match status" value="1"/>
</dbReference>
<feature type="domain" description="Calcineurin-like phosphoesterase" evidence="6">
    <location>
        <begin position="567"/>
        <end position="807"/>
    </location>
</feature>
<dbReference type="Gene3D" id="3.60.21.10">
    <property type="match status" value="1"/>
</dbReference>